<dbReference type="Proteomes" id="UP000008394">
    <property type="component" value="Chromosome"/>
</dbReference>
<dbReference type="InterPro" id="IPR016188">
    <property type="entry name" value="PurM-like_N"/>
</dbReference>
<dbReference type="Pfam" id="PF00586">
    <property type="entry name" value="AIRS"/>
    <property type="match status" value="1"/>
</dbReference>
<evidence type="ECO:0000313" key="19">
    <source>
        <dbReference type="Proteomes" id="UP000008394"/>
    </source>
</evidence>
<dbReference type="GO" id="GO:0005524">
    <property type="term" value="F:ATP binding"/>
    <property type="evidence" value="ECO:0007669"/>
    <property type="project" value="UniProtKB-KW"/>
</dbReference>
<dbReference type="EMBL" id="CP002915">
    <property type="protein sequence ID" value="AEK30056.1"/>
    <property type="molecule type" value="Genomic_DNA"/>
</dbReference>
<dbReference type="SUPFAM" id="SSF56042">
    <property type="entry name" value="PurM C-terminal domain-like"/>
    <property type="match status" value="1"/>
</dbReference>
<feature type="domain" description="PurM-like C-terminal" evidence="17">
    <location>
        <begin position="213"/>
        <end position="381"/>
    </location>
</feature>
<evidence type="ECO:0000256" key="1">
    <source>
        <dbReference type="ARBA" id="ARBA00004496"/>
    </source>
</evidence>
<sequence length="384" mass="40929">MPPRNPPSISSPISSSQIFPIQIHTDSSIDLPISANRKVTMPQAYENAGVSVEAGYEVVKRIKSHVARTNRPGVVSGIGGFGGLFDLASLGYNEPVLISGTDGVGTKLVIAKLMDKHDTIGIDCVAMCVNDVVAQGAQPLFFLDYIACGKNDPAVLEQVVSGVADGCVQAGAALIGGETAEMPGMYDEDEYDLAGFTVGCVERSKIVDGSTIEAGDVLIGLPSTGVHSNGFSLVRKALFEQAGYTVHTRLPELDDRELGDVLLTPTKIYVKALMPLFEANLVRGVAHITGGGFIENVPRMLPEGLAASIELGSWPVPPIFDVIEKAGDVDHMEMYNIFNMGLGMVVAIRPDRVDEAMNLLEHAGEKAYRVGHVIEQVNERVDLA</sequence>
<evidence type="ECO:0000256" key="13">
    <source>
        <dbReference type="ARBA" id="ARBA00033093"/>
    </source>
</evidence>
<dbReference type="Gene3D" id="3.90.650.10">
    <property type="entry name" value="PurM-like C-terminal domain"/>
    <property type="match status" value="1"/>
</dbReference>
<evidence type="ECO:0000313" key="18">
    <source>
        <dbReference type="EMBL" id="AEK30056.1"/>
    </source>
</evidence>
<reference evidence="18 19" key="1">
    <citation type="journal article" date="2011" name="J. Bacteriol.">
        <title>Genome Sequence of the Probiotic Strain Bifidobacterium animalis subsp. lactis CNCM I-2494.</title>
        <authorList>
            <person name="Chervaux C."/>
            <person name="Grimaldi C."/>
            <person name="Bolotin A."/>
            <person name="Quinquis B."/>
            <person name="Legrain-Raspaud S."/>
            <person name="van Hylckama Vlieg J.E."/>
            <person name="Denariaz G."/>
            <person name="Smokvina T."/>
        </authorList>
    </citation>
    <scope>NUCLEOTIDE SEQUENCE [LARGE SCALE GENOMIC DNA]</scope>
    <source>
        <strain evidence="18 19">CNCM I-2494</strain>
    </source>
</reference>
<comment type="catalytic activity">
    <reaction evidence="14 15">
        <text>2-formamido-N(1)-(5-O-phospho-beta-D-ribosyl)acetamidine + ATP = 5-amino-1-(5-phospho-beta-D-ribosyl)imidazole + ADP + phosphate + H(+)</text>
        <dbReference type="Rhea" id="RHEA:23032"/>
        <dbReference type="ChEBI" id="CHEBI:15378"/>
        <dbReference type="ChEBI" id="CHEBI:30616"/>
        <dbReference type="ChEBI" id="CHEBI:43474"/>
        <dbReference type="ChEBI" id="CHEBI:137981"/>
        <dbReference type="ChEBI" id="CHEBI:147287"/>
        <dbReference type="ChEBI" id="CHEBI:456216"/>
        <dbReference type="EC" id="6.3.3.1"/>
    </reaction>
</comment>
<keyword evidence="8 15" id="KW-0547">Nucleotide-binding</keyword>
<dbReference type="UniPathway" id="UPA00074">
    <property type="reaction ID" value="UER00129"/>
</dbReference>
<evidence type="ECO:0000256" key="7">
    <source>
        <dbReference type="ARBA" id="ARBA00022598"/>
    </source>
</evidence>
<proteinExistence type="inferred from homology"/>
<dbReference type="GO" id="GO:0004641">
    <property type="term" value="F:phosphoribosylformylglycinamidine cyclo-ligase activity"/>
    <property type="evidence" value="ECO:0007669"/>
    <property type="project" value="UniProtKB-UniRule"/>
</dbReference>
<evidence type="ECO:0000256" key="4">
    <source>
        <dbReference type="ARBA" id="ARBA00013047"/>
    </source>
</evidence>
<dbReference type="InterPro" id="IPR036921">
    <property type="entry name" value="PurM-like_N_sf"/>
</dbReference>
<dbReference type="CDD" id="cd02196">
    <property type="entry name" value="PurM"/>
    <property type="match status" value="1"/>
</dbReference>
<dbReference type="GO" id="GO:0046084">
    <property type="term" value="P:adenine biosynthetic process"/>
    <property type="evidence" value="ECO:0007669"/>
    <property type="project" value="TreeGrafter"/>
</dbReference>
<evidence type="ECO:0000256" key="12">
    <source>
        <dbReference type="ARBA" id="ARBA00032931"/>
    </source>
</evidence>
<evidence type="ECO:0000259" key="16">
    <source>
        <dbReference type="Pfam" id="PF00586"/>
    </source>
</evidence>
<evidence type="ECO:0000256" key="2">
    <source>
        <dbReference type="ARBA" id="ARBA00004686"/>
    </source>
</evidence>
<dbReference type="InterPro" id="IPR036676">
    <property type="entry name" value="PurM-like_C_sf"/>
</dbReference>
<keyword evidence="7 15" id="KW-0436">Ligase</keyword>
<dbReference type="EC" id="6.3.3.1" evidence="4 15"/>
<feature type="domain" description="PurM-like N-terminal" evidence="16">
    <location>
        <begin position="96"/>
        <end position="201"/>
    </location>
</feature>
<evidence type="ECO:0000256" key="11">
    <source>
        <dbReference type="ARBA" id="ARBA00031908"/>
    </source>
</evidence>
<comment type="subcellular location">
    <subcellularLocation>
        <location evidence="1 15">Cytoplasm</location>
    </subcellularLocation>
</comment>
<evidence type="ECO:0000256" key="5">
    <source>
        <dbReference type="ARBA" id="ARBA00020367"/>
    </source>
</evidence>
<evidence type="ECO:0000256" key="14">
    <source>
        <dbReference type="ARBA" id="ARBA00049057"/>
    </source>
</evidence>
<gene>
    <name evidence="15" type="primary">purM</name>
    <name evidence="18" type="ORF">BALAC2494_00536</name>
</gene>
<dbReference type="GO" id="GO:0004637">
    <property type="term" value="F:phosphoribosylamine-glycine ligase activity"/>
    <property type="evidence" value="ECO:0007669"/>
    <property type="project" value="TreeGrafter"/>
</dbReference>
<organism evidence="18 19">
    <name type="scientific">Bifidobacterium animalis subsp. lactis CNCM I-2494</name>
    <dbReference type="NCBI Taxonomy" id="1042403"/>
    <lineage>
        <taxon>Bacteria</taxon>
        <taxon>Bacillati</taxon>
        <taxon>Actinomycetota</taxon>
        <taxon>Actinomycetes</taxon>
        <taxon>Bifidobacteriales</taxon>
        <taxon>Bifidobacteriaceae</taxon>
        <taxon>Bifidobacterium</taxon>
    </lineage>
</organism>
<evidence type="ECO:0000256" key="8">
    <source>
        <dbReference type="ARBA" id="ARBA00022741"/>
    </source>
</evidence>
<dbReference type="InterPro" id="IPR004733">
    <property type="entry name" value="PurM_cligase"/>
</dbReference>
<dbReference type="HAMAP" id="MF_00741">
    <property type="entry name" value="AIRS"/>
    <property type="match status" value="1"/>
</dbReference>
<dbReference type="PANTHER" id="PTHR10520">
    <property type="entry name" value="TRIFUNCTIONAL PURINE BIOSYNTHETIC PROTEIN ADENOSINE-3-RELATED"/>
    <property type="match status" value="1"/>
</dbReference>
<keyword evidence="10 15" id="KW-0067">ATP-binding</keyword>
<dbReference type="PANTHER" id="PTHR10520:SF12">
    <property type="entry name" value="TRIFUNCTIONAL PURINE BIOSYNTHETIC PROTEIN ADENOSINE-3"/>
    <property type="match status" value="1"/>
</dbReference>
<comment type="similarity">
    <text evidence="3 15">Belongs to the AIR synthase family.</text>
</comment>
<accession>A0A806FNF3</accession>
<dbReference type="AlphaFoldDB" id="A0A806FNF3"/>
<keyword evidence="6 15" id="KW-0963">Cytoplasm</keyword>
<dbReference type="GO" id="GO:0006189">
    <property type="term" value="P:'de novo' IMP biosynthetic process"/>
    <property type="evidence" value="ECO:0007669"/>
    <property type="project" value="UniProtKB-UniRule"/>
</dbReference>
<evidence type="ECO:0000256" key="6">
    <source>
        <dbReference type="ARBA" id="ARBA00022490"/>
    </source>
</evidence>
<dbReference type="SUPFAM" id="SSF55326">
    <property type="entry name" value="PurM N-terminal domain-like"/>
    <property type="match status" value="1"/>
</dbReference>
<dbReference type="Pfam" id="PF02769">
    <property type="entry name" value="AIRS_C"/>
    <property type="match status" value="1"/>
</dbReference>
<protein>
    <recommendedName>
        <fullName evidence="5 15">Phosphoribosylformylglycinamidine cyclo-ligase</fullName>
        <ecNumber evidence="4 15">6.3.3.1</ecNumber>
    </recommendedName>
    <alternativeName>
        <fullName evidence="12 15">AIR synthase</fullName>
    </alternativeName>
    <alternativeName>
        <fullName evidence="13 15">AIRS</fullName>
    </alternativeName>
    <alternativeName>
        <fullName evidence="11 15">Phosphoribosyl-aminoimidazole synthetase</fullName>
    </alternativeName>
</protein>
<dbReference type="NCBIfam" id="TIGR00878">
    <property type="entry name" value="purM"/>
    <property type="match status" value="1"/>
</dbReference>
<evidence type="ECO:0000256" key="15">
    <source>
        <dbReference type="HAMAP-Rule" id="MF_00741"/>
    </source>
</evidence>
<comment type="pathway">
    <text evidence="2 15">Purine metabolism; IMP biosynthesis via de novo pathway; 5-amino-1-(5-phospho-D-ribosyl)imidazole from N(2)-formyl-N(1)-(5-phospho-D-ribosyl)glycinamide: step 2/2.</text>
</comment>
<evidence type="ECO:0000256" key="3">
    <source>
        <dbReference type="ARBA" id="ARBA00010280"/>
    </source>
</evidence>
<dbReference type="FunFam" id="3.90.650.10:FF:000011">
    <property type="entry name" value="Phosphoribosylformylglycinamidine cyclo-ligase"/>
    <property type="match status" value="1"/>
</dbReference>
<evidence type="ECO:0000256" key="10">
    <source>
        <dbReference type="ARBA" id="ARBA00022840"/>
    </source>
</evidence>
<evidence type="ECO:0000256" key="9">
    <source>
        <dbReference type="ARBA" id="ARBA00022755"/>
    </source>
</evidence>
<dbReference type="InterPro" id="IPR010918">
    <property type="entry name" value="PurM-like_C_dom"/>
</dbReference>
<evidence type="ECO:0000259" key="17">
    <source>
        <dbReference type="Pfam" id="PF02769"/>
    </source>
</evidence>
<dbReference type="KEGG" id="bnm:BALAC2494_00536"/>
<dbReference type="Gene3D" id="3.30.1330.10">
    <property type="entry name" value="PurM-like, N-terminal domain"/>
    <property type="match status" value="1"/>
</dbReference>
<name>A0A806FNF3_BIFAN</name>
<keyword evidence="9 15" id="KW-0658">Purine biosynthesis</keyword>
<dbReference type="FunFam" id="3.30.1330.10:FF:000001">
    <property type="entry name" value="Phosphoribosylformylglycinamidine cyclo-ligase"/>
    <property type="match status" value="1"/>
</dbReference>
<dbReference type="GO" id="GO:0005829">
    <property type="term" value="C:cytosol"/>
    <property type="evidence" value="ECO:0007669"/>
    <property type="project" value="TreeGrafter"/>
</dbReference>